<reference evidence="1" key="2">
    <citation type="journal article" date="2023" name="Int. J. Mol. Sci.">
        <title>De Novo Assembly and Annotation of 11 Diverse Shrub Willow (Salix) Genomes Reveals Novel Gene Organization in Sex-Linked Regions.</title>
        <authorList>
            <person name="Hyden B."/>
            <person name="Feng K."/>
            <person name="Yates T.B."/>
            <person name="Jawdy S."/>
            <person name="Cereghino C."/>
            <person name="Smart L.B."/>
            <person name="Muchero W."/>
        </authorList>
    </citation>
    <scope>NUCLEOTIDE SEQUENCE</scope>
    <source>
        <tissue evidence="1">Shoot tip</tissue>
    </source>
</reference>
<keyword evidence="2" id="KW-1185">Reference proteome</keyword>
<dbReference type="EMBL" id="JAPFFK010000005">
    <property type="protein sequence ID" value="KAJ6762847.1"/>
    <property type="molecule type" value="Genomic_DNA"/>
</dbReference>
<evidence type="ECO:0000313" key="2">
    <source>
        <dbReference type="Proteomes" id="UP001151532"/>
    </source>
</evidence>
<dbReference type="Proteomes" id="UP001151532">
    <property type="component" value="Chromosome 13"/>
</dbReference>
<name>A0A9Q0W9F0_SALPP</name>
<proteinExistence type="predicted"/>
<sequence length="61" mass="6866">MFHVLLIGFQSYSRILLMYGSNLCYGVSILFSIPFLQEILICSSLFASLYYFICASSPGVQ</sequence>
<reference evidence="1" key="1">
    <citation type="submission" date="2022-11" db="EMBL/GenBank/DDBJ databases">
        <authorList>
            <person name="Hyden B.L."/>
            <person name="Feng K."/>
            <person name="Yates T."/>
            <person name="Jawdy S."/>
            <person name="Smart L.B."/>
            <person name="Muchero W."/>
        </authorList>
    </citation>
    <scope>NUCLEOTIDE SEQUENCE</scope>
    <source>
        <tissue evidence="1">Shoot tip</tissue>
    </source>
</reference>
<comment type="caution">
    <text evidence="1">The sequence shown here is derived from an EMBL/GenBank/DDBJ whole genome shotgun (WGS) entry which is preliminary data.</text>
</comment>
<organism evidence="1 2">
    <name type="scientific">Salix purpurea</name>
    <name type="common">Purple osier willow</name>
    <dbReference type="NCBI Taxonomy" id="77065"/>
    <lineage>
        <taxon>Eukaryota</taxon>
        <taxon>Viridiplantae</taxon>
        <taxon>Streptophyta</taxon>
        <taxon>Embryophyta</taxon>
        <taxon>Tracheophyta</taxon>
        <taxon>Spermatophyta</taxon>
        <taxon>Magnoliopsida</taxon>
        <taxon>eudicotyledons</taxon>
        <taxon>Gunneridae</taxon>
        <taxon>Pentapetalae</taxon>
        <taxon>rosids</taxon>
        <taxon>fabids</taxon>
        <taxon>Malpighiales</taxon>
        <taxon>Salicaceae</taxon>
        <taxon>Saliceae</taxon>
        <taxon>Salix</taxon>
    </lineage>
</organism>
<dbReference type="AlphaFoldDB" id="A0A9Q0W9F0"/>
<evidence type="ECO:0000313" key="1">
    <source>
        <dbReference type="EMBL" id="KAJ6762847.1"/>
    </source>
</evidence>
<protein>
    <submittedName>
        <fullName evidence="1">Uncharacterized protein</fullName>
    </submittedName>
</protein>
<accession>A0A9Q0W9F0</accession>
<gene>
    <name evidence="1" type="ORF">OIU79_023564</name>
</gene>